<keyword evidence="2" id="KW-1283">Bacterial microcompartment</keyword>
<evidence type="ECO:0000313" key="6">
    <source>
        <dbReference type="Proteomes" id="UP000671879"/>
    </source>
</evidence>
<dbReference type="AlphaFoldDB" id="A0A9Q7EXQ1"/>
<dbReference type="PIRSF" id="PIRSF012290">
    <property type="entry name" value="EutL_PduB"/>
    <property type="match status" value="1"/>
</dbReference>
<feature type="domain" description="BMC circularly permuted" evidence="4">
    <location>
        <begin position="164"/>
        <end position="267"/>
    </location>
</feature>
<evidence type="ECO:0000256" key="1">
    <source>
        <dbReference type="ARBA" id="ARBA00024322"/>
    </source>
</evidence>
<dbReference type="GO" id="GO:0031469">
    <property type="term" value="C:bacterial microcompartment"/>
    <property type="evidence" value="ECO:0007669"/>
    <property type="project" value="UniProtKB-SubCell"/>
</dbReference>
<sequence length="275" mass="28675">MKKVMEQVMQKLSPQGTPEAPALPPAAAPAEAKAEKVPSGSSANFDPIGVTEYIGTAMGHTIGLVIANVDASLHEKMGIDKRFRSIGIISDRIGAGPQLMAADEAVKATNTEIISAEMPRDTEGGCGHGCLIIFGAEDVSDIRRAVEVTLSCLDTYFGDVWANEVGYLELQYTARASYCLNKALGAPVGKAFGLVLGAPAGIGVVISDTALKAAEVEAYAYCSPSKGTSFTNESFVMITGDSGAVRQAIRSAREVGVKLLATLGSEPKSTTTPYI</sequence>
<evidence type="ECO:0000256" key="2">
    <source>
        <dbReference type="ARBA" id="ARBA00024446"/>
    </source>
</evidence>
<dbReference type="SUPFAM" id="SSF143414">
    <property type="entry name" value="CcmK-like"/>
    <property type="match status" value="2"/>
</dbReference>
<dbReference type="KEGG" id="aram:KAR29_11950"/>
<dbReference type="Pfam" id="PF00936">
    <property type="entry name" value="BMC"/>
    <property type="match status" value="2"/>
</dbReference>
<dbReference type="NCBIfam" id="NF011944">
    <property type="entry name" value="PRK15415.1"/>
    <property type="match status" value="1"/>
</dbReference>
<dbReference type="Gene3D" id="3.30.70.1710">
    <property type="match status" value="2"/>
</dbReference>
<evidence type="ECO:0000256" key="3">
    <source>
        <dbReference type="SAM" id="MobiDB-lite"/>
    </source>
</evidence>
<dbReference type="Proteomes" id="UP000671879">
    <property type="component" value="Chromosome"/>
</dbReference>
<reference evidence="6" key="1">
    <citation type="submission" date="2021-04" db="EMBL/GenBank/DDBJ databases">
        <title>A novel Synergistetes isolate from a pyrite-forming mixed culture.</title>
        <authorList>
            <person name="Bunk B."/>
            <person name="Sproer C."/>
            <person name="Spring S."/>
            <person name="Pester M."/>
        </authorList>
    </citation>
    <scope>NUCLEOTIDE SEQUENCE [LARGE SCALE GENOMIC DNA]</scope>
    <source>
        <strain evidence="6">J.5.4.2-T.3.5.2</strain>
    </source>
</reference>
<proteinExistence type="predicted"/>
<dbReference type="InterPro" id="IPR009193">
    <property type="entry name" value="EutL_PduB"/>
</dbReference>
<keyword evidence="6" id="KW-1185">Reference proteome</keyword>
<feature type="domain" description="BMC circularly permuted" evidence="4">
    <location>
        <begin position="52"/>
        <end position="161"/>
    </location>
</feature>
<feature type="region of interest" description="Disordered" evidence="3">
    <location>
        <begin position="1"/>
        <end position="41"/>
    </location>
</feature>
<dbReference type="InterPro" id="IPR000249">
    <property type="entry name" value="BMC_dom"/>
</dbReference>
<gene>
    <name evidence="5" type="primary">pduB</name>
    <name evidence="5" type="ORF">KAR29_11950</name>
</gene>
<evidence type="ECO:0000259" key="4">
    <source>
        <dbReference type="PROSITE" id="PS51931"/>
    </source>
</evidence>
<dbReference type="CDD" id="cd07047">
    <property type="entry name" value="BMC_PduB_repeat1"/>
    <property type="match status" value="1"/>
</dbReference>
<dbReference type="GO" id="GO:0005198">
    <property type="term" value="F:structural molecule activity"/>
    <property type="evidence" value="ECO:0007669"/>
    <property type="project" value="InterPro"/>
</dbReference>
<dbReference type="InterPro" id="IPR037233">
    <property type="entry name" value="CcmK-like_sf"/>
</dbReference>
<dbReference type="EMBL" id="CP072943">
    <property type="protein sequence ID" value="QTX33819.1"/>
    <property type="molecule type" value="Genomic_DNA"/>
</dbReference>
<protein>
    <submittedName>
        <fullName evidence="5">Propanediol utilization microcompartment protein PduB</fullName>
    </submittedName>
</protein>
<dbReference type="SMART" id="SM00877">
    <property type="entry name" value="BMC"/>
    <property type="match status" value="2"/>
</dbReference>
<comment type="subcellular location">
    <subcellularLocation>
        <location evidence="1">Bacterial microcompartment</location>
    </subcellularLocation>
</comment>
<dbReference type="InterPro" id="IPR030984">
    <property type="entry name" value="PduB"/>
</dbReference>
<organism evidence="5 6">
    <name type="scientific">Aminithiophilus ramosus</name>
    <dbReference type="NCBI Taxonomy" id="3029084"/>
    <lineage>
        <taxon>Bacteria</taxon>
        <taxon>Thermotogati</taxon>
        <taxon>Synergistota</taxon>
        <taxon>Synergistia</taxon>
        <taxon>Synergistales</taxon>
        <taxon>Aminithiophilaceae</taxon>
        <taxon>Aminithiophilus</taxon>
    </lineage>
</organism>
<evidence type="ECO:0000313" key="5">
    <source>
        <dbReference type="EMBL" id="QTX33819.1"/>
    </source>
</evidence>
<dbReference type="NCBIfam" id="TIGR04501">
    <property type="entry name" value="microcomp_PduB"/>
    <property type="match status" value="1"/>
</dbReference>
<dbReference type="PROSITE" id="PS51931">
    <property type="entry name" value="BMC_CP"/>
    <property type="match status" value="2"/>
</dbReference>
<dbReference type="InterPro" id="IPR044870">
    <property type="entry name" value="BMC_CP"/>
</dbReference>
<name>A0A9Q7EXQ1_9BACT</name>
<accession>A0A9Q7EXQ1</accession>